<evidence type="ECO:0000313" key="3">
    <source>
        <dbReference type="Proteomes" id="UP000658720"/>
    </source>
</evidence>
<name>A0ABR9VTR6_9SYNC</name>
<organism evidence="2 3">
    <name type="scientific">Synechocystis salina LEGE 00031</name>
    <dbReference type="NCBI Taxonomy" id="1828736"/>
    <lineage>
        <taxon>Bacteria</taxon>
        <taxon>Bacillati</taxon>
        <taxon>Cyanobacteriota</taxon>
        <taxon>Cyanophyceae</taxon>
        <taxon>Synechococcales</taxon>
        <taxon>Merismopediaceae</taxon>
        <taxon>Synechocystis</taxon>
    </lineage>
</organism>
<protein>
    <recommendedName>
        <fullName evidence="4">PEP-CTERM sorting domain-containing protein</fullName>
    </recommendedName>
</protein>
<feature type="transmembrane region" description="Helical" evidence="1">
    <location>
        <begin position="82"/>
        <end position="98"/>
    </location>
</feature>
<proteinExistence type="predicted"/>
<keyword evidence="1" id="KW-1133">Transmembrane helix</keyword>
<dbReference type="EMBL" id="JADEVV010000038">
    <property type="protein sequence ID" value="MBE9254755.1"/>
    <property type="molecule type" value="Genomic_DNA"/>
</dbReference>
<evidence type="ECO:0008006" key="4">
    <source>
        <dbReference type="Google" id="ProtNLM"/>
    </source>
</evidence>
<accession>A0ABR9VTR6</accession>
<comment type="caution">
    <text evidence="2">The sequence shown here is derived from an EMBL/GenBank/DDBJ whole genome shotgun (WGS) entry which is preliminary data.</text>
</comment>
<dbReference type="RefSeq" id="WP_194020281.1">
    <property type="nucleotide sequence ID" value="NZ_JADEVV010000038.1"/>
</dbReference>
<evidence type="ECO:0000256" key="1">
    <source>
        <dbReference type="SAM" id="Phobius"/>
    </source>
</evidence>
<keyword evidence="3" id="KW-1185">Reference proteome</keyword>
<keyword evidence="1" id="KW-0472">Membrane</keyword>
<sequence length="108" mass="11541">MYGKSYFIGDDTASYFINSNFFTLATGNGATQSSSSPVNLNLLAGDTFGFQVSTTSNLGGAGGLTINDFDFNATPVPFETDALPVLVSMTFLGTGIWAKRRFSMKKIK</sequence>
<reference evidence="2 3" key="1">
    <citation type="submission" date="2020-10" db="EMBL/GenBank/DDBJ databases">
        <authorList>
            <person name="Castelo-Branco R."/>
            <person name="Eusebio N."/>
            <person name="Adriana R."/>
            <person name="Vieira A."/>
            <person name="Brugerolle De Fraissinette N."/>
            <person name="Rezende De Castro R."/>
            <person name="Schneider M.P."/>
            <person name="Vasconcelos V."/>
            <person name="Leao P.N."/>
        </authorList>
    </citation>
    <scope>NUCLEOTIDE SEQUENCE [LARGE SCALE GENOMIC DNA]</scope>
    <source>
        <strain evidence="2 3">LEGE 00031</strain>
    </source>
</reference>
<keyword evidence="1" id="KW-0812">Transmembrane</keyword>
<evidence type="ECO:0000313" key="2">
    <source>
        <dbReference type="EMBL" id="MBE9254755.1"/>
    </source>
</evidence>
<gene>
    <name evidence="2" type="ORF">IQ217_13100</name>
</gene>
<dbReference type="Proteomes" id="UP000658720">
    <property type="component" value="Unassembled WGS sequence"/>
</dbReference>